<comment type="similarity">
    <text evidence="1 4">Belongs to the glycosyl hydrolase 26 family.</text>
</comment>
<dbReference type="GO" id="GO:0006080">
    <property type="term" value="P:substituted mannan metabolic process"/>
    <property type="evidence" value="ECO:0007669"/>
    <property type="project" value="InterPro"/>
</dbReference>
<dbReference type="PROSITE" id="PS51764">
    <property type="entry name" value="GH26"/>
    <property type="match status" value="1"/>
</dbReference>
<dbReference type="InterPro" id="IPR017853">
    <property type="entry name" value="GH"/>
</dbReference>
<dbReference type="Pfam" id="PF02156">
    <property type="entry name" value="Glyco_hydro_26"/>
    <property type="match status" value="1"/>
</dbReference>
<proteinExistence type="inferred from homology"/>
<evidence type="ECO:0000256" key="2">
    <source>
        <dbReference type="ARBA" id="ARBA00022801"/>
    </source>
</evidence>
<feature type="chain" id="PRO_5004658428" evidence="5">
    <location>
        <begin position="27"/>
        <end position="455"/>
    </location>
</feature>
<dbReference type="InterPro" id="IPR036582">
    <property type="entry name" value="Mao_N_sf"/>
</dbReference>
<dbReference type="Pfam" id="PF07833">
    <property type="entry name" value="Cu_amine_oxidN1"/>
    <property type="match status" value="1"/>
</dbReference>
<keyword evidence="5" id="KW-0732">Signal</keyword>
<protein>
    <submittedName>
        <fullName evidence="7">Copper amine oxidase</fullName>
    </submittedName>
</protein>
<reference evidence="7 8" key="1">
    <citation type="journal article" date="2013" name="Genome Announc.">
        <title>Draft Genome Sequence of an Anaerobic and Extremophilic Bacterium, Caldanaerobacter yonseiensis, Isolated from a Geothermal Hot Stream.</title>
        <authorList>
            <person name="Lee S.J."/>
            <person name="Lee Y.J."/>
            <person name="Park G.S."/>
            <person name="Kim B.C."/>
            <person name="Lee S.J."/>
            <person name="Shin J.H."/>
            <person name="Lee D.W."/>
        </authorList>
    </citation>
    <scope>NUCLEOTIDE SEQUENCE [LARGE SCALE GENOMIC DNA]</scope>
    <source>
        <strain evidence="7 8">KB-1</strain>
    </source>
</reference>
<evidence type="ECO:0000313" key="8">
    <source>
        <dbReference type="Proteomes" id="UP000016856"/>
    </source>
</evidence>
<dbReference type="PANTHER" id="PTHR40079:SF4">
    <property type="entry name" value="GH26 DOMAIN-CONTAINING PROTEIN-RELATED"/>
    <property type="match status" value="1"/>
</dbReference>
<sequence length="455" mass="52426">MRRSKLVLTFALIFTFIFSCFSFAEAQQLSLIKGKDSDIRLLIEVDDYKLSKYEPQEGVYLGAYVYQDTLINGDMKKFNELTGKKHASFFIYLGYGRPLPQKWIDQLKEVGAIPHIAFEPNNGLDEVQDDDYLRNFAKSLKETGMPVFLRFASEMNGNWTAYSGDPKKYIEKWRLVHDVMGEEAPNVMMVWTVFAFPTSNILSYYPGDEYVDWVGVNIYNVVYHNNNINLRADHEDPLELLDYVYDTFSERKPIQISEFGATHYTITDGKYYVGFAIEKITRMYTGLKTRYPRVKSIFYFDVNNLINAPPGRRINNYSLTDDERILKTYSNLISDPYFLSDIEPNLEGSLDNEFMVVKDGWLMLNGKTFISSRVVEKYMKAQVSLSPMRQNVIISKDKKVAVFKVSPFSKAVLNKDAFILDGTSYLPLSELASSLGYKVKWDGENKVIKVEMNGN</sequence>
<feature type="active site" description="Proton donor" evidence="4">
    <location>
        <position position="154"/>
    </location>
</feature>
<feature type="active site" description="Nucleophile" evidence="4">
    <location>
        <position position="258"/>
    </location>
</feature>
<dbReference type="PATRIC" id="fig|1388761.3.peg.421"/>
<dbReference type="PANTHER" id="PTHR40079">
    <property type="entry name" value="MANNAN ENDO-1,4-BETA-MANNOSIDASE E-RELATED"/>
    <property type="match status" value="1"/>
</dbReference>
<dbReference type="InterPro" id="IPR000805">
    <property type="entry name" value="Glyco_hydro_26"/>
</dbReference>
<dbReference type="SUPFAM" id="SSF51445">
    <property type="entry name" value="(Trans)glycosidases"/>
    <property type="match status" value="1"/>
</dbReference>
<evidence type="ECO:0000259" key="6">
    <source>
        <dbReference type="PROSITE" id="PS51764"/>
    </source>
</evidence>
<dbReference type="RefSeq" id="WP_022587208.1">
    <property type="nucleotide sequence ID" value="NZ_AXDC01000003.1"/>
</dbReference>
<dbReference type="PROSITE" id="PS51257">
    <property type="entry name" value="PROKAR_LIPOPROTEIN"/>
    <property type="match status" value="1"/>
</dbReference>
<dbReference type="InterPro" id="IPR012854">
    <property type="entry name" value="Cu_amine_oxidase-like_N"/>
</dbReference>
<dbReference type="GO" id="GO:0016985">
    <property type="term" value="F:mannan endo-1,4-beta-mannosidase activity"/>
    <property type="evidence" value="ECO:0007669"/>
    <property type="project" value="InterPro"/>
</dbReference>
<name>U5CJJ4_CALSX</name>
<evidence type="ECO:0000256" key="5">
    <source>
        <dbReference type="SAM" id="SignalP"/>
    </source>
</evidence>
<evidence type="ECO:0000256" key="4">
    <source>
        <dbReference type="PROSITE-ProRule" id="PRU01100"/>
    </source>
</evidence>
<organism evidence="7 8">
    <name type="scientific">Caldanaerobacter subterraneus subsp. yonseiensis KB-1</name>
    <dbReference type="NCBI Taxonomy" id="1388761"/>
    <lineage>
        <taxon>Bacteria</taxon>
        <taxon>Bacillati</taxon>
        <taxon>Bacillota</taxon>
        <taxon>Clostridia</taxon>
        <taxon>Thermoanaerobacterales</taxon>
        <taxon>Thermoanaerobacteraceae</taxon>
        <taxon>Caldanaerobacter</taxon>
    </lineage>
</organism>
<dbReference type="Proteomes" id="UP000016856">
    <property type="component" value="Unassembled WGS sequence"/>
</dbReference>
<dbReference type="EMBL" id="AXDC01000003">
    <property type="protein sequence ID" value="ERM93100.1"/>
    <property type="molecule type" value="Genomic_DNA"/>
</dbReference>
<evidence type="ECO:0000256" key="3">
    <source>
        <dbReference type="ARBA" id="ARBA00023295"/>
    </source>
</evidence>
<evidence type="ECO:0000256" key="1">
    <source>
        <dbReference type="ARBA" id="ARBA00007754"/>
    </source>
</evidence>
<gene>
    <name evidence="7" type="ORF">O163_02110</name>
</gene>
<accession>U5CJJ4</accession>
<dbReference type="InterPro" id="IPR022790">
    <property type="entry name" value="GH26_dom"/>
</dbReference>
<dbReference type="SUPFAM" id="SSF55383">
    <property type="entry name" value="Copper amine oxidase, domain N"/>
    <property type="match status" value="1"/>
</dbReference>
<dbReference type="AlphaFoldDB" id="U5CJJ4"/>
<feature type="domain" description="GH26" evidence="6">
    <location>
        <begin position="45"/>
        <end position="329"/>
    </location>
</feature>
<evidence type="ECO:0000313" key="7">
    <source>
        <dbReference type="EMBL" id="ERM93100.1"/>
    </source>
</evidence>
<comment type="caution">
    <text evidence="7">The sequence shown here is derived from an EMBL/GenBank/DDBJ whole genome shotgun (WGS) entry which is preliminary data.</text>
</comment>
<keyword evidence="3 4" id="KW-0326">Glycosidase</keyword>
<keyword evidence="2 4" id="KW-0378">Hydrolase</keyword>
<dbReference type="Gene3D" id="3.20.20.80">
    <property type="entry name" value="Glycosidases"/>
    <property type="match status" value="1"/>
</dbReference>
<feature type="signal peptide" evidence="5">
    <location>
        <begin position="1"/>
        <end position="26"/>
    </location>
</feature>